<evidence type="ECO:0000259" key="8">
    <source>
        <dbReference type="PROSITE" id="PS50893"/>
    </source>
</evidence>
<dbReference type="InterPro" id="IPR039421">
    <property type="entry name" value="Type_1_exporter"/>
</dbReference>
<evidence type="ECO:0000256" key="6">
    <source>
        <dbReference type="ARBA" id="ARBA00023136"/>
    </source>
</evidence>
<dbReference type="SUPFAM" id="SSF90123">
    <property type="entry name" value="ABC transporter transmembrane region"/>
    <property type="match status" value="1"/>
</dbReference>
<dbReference type="GO" id="GO:0005886">
    <property type="term" value="C:plasma membrane"/>
    <property type="evidence" value="ECO:0007669"/>
    <property type="project" value="UniProtKB-SubCell"/>
</dbReference>
<dbReference type="GO" id="GO:0015421">
    <property type="term" value="F:ABC-type oligopeptide transporter activity"/>
    <property type="evidence" value="ECO:0007669"/>
    <property type="project" value="TreeGrafter"/>
</dbReference>
<evidence type="ECO:0000256" key="5">
    <source>
        <dbReference type="ARBA" id="ARBA00022989"/>
    </source>
</evidence>
<sequence length="528" mass="59806">MKQLLQTFWKENTLVLVIMIGASACTTIASFSYSWILNGIIAQSSLHFYRGCLILILSYLTFLFIKYVQINYSSQLVAKMVLFLRERIILQIVHQTPKQFKQTAIGSHVSKLSNDILQLEQQGIMNVYELLANLISLFFALSSLLLIHWLLFIVVGVQLVILLQLPKLLDNKLKHLALAYANQNEQANQLATEALAGFSTFYLFQSLDFLRQRLVRAYDLVRHAKNDQMLLMAKVIVLGGFGNICGQITAIALAGYFALHQEISIGAVTTVLSLATIVFNTVGNMSQYLAAIRSVEPIFEKNHYFDAYSSQELPTNQEIDEYEIRFKDVSFQYPGSPQVLFSNLNYTFESGKKYAIIGASGKGKSTLFQLIIGLLTPTTGEIFLGSKDYQSLEEQTLRTQILYIEQNPYVFSGTLRDNLCLGELFTEKQLHQALIHAGLAEFRHKLDYELTEHGDNLSGGQKQRLALARGLLRKKKIILLDESTANIDTKTAREIEQFIFSLKDCTVLMITHHLETDLKERCDQIIEL</sequence>
<dbReference type="InterPro" id="IPR017871">
    <property type="entry name" value="ABC_transporter-like_CS"/>
</dbReference>
<dbReference type="InterPro" id="IPR003593">
    <property type="entry name" value="AAA+_ATPase"/>
</dbReference>
<dbReference type="Gene3D" id="3.40.50.300">
    <property type="entry name" value="P-loop containing nucleotide triphosphate hydrolases"/>
    <property type="match status" value="1"/>
</dbReference>
<dbReference type="PROSITE" id="PS00211">
    <property type="entry name" value="ABC_TRANSPORTER_1"/>
    <property type="match status" value="1"/>
</dbReference>
<dbReference type="PANTHER" id="PTHR43394:SF1">
    <property type="entry name" value="ATP-BINDING CASSETTE SUB-FAMILY B MEMBER 10, MITOCHONDRIAL"/>
    <property type="match status" value="1"/>
</dbReference>
<dbReference type="AlphaFoldDB" id="A0A1Y4R174"/>
<dbReference type="RefSeq" id="WP_087213885.1">
    <property type="nucleotide sequence ID" value="NZ_NFLC01000003.1"/>
</dbReference>
<evidence type="ECO:0000313" key="11">
    <source>
        <dbReference type="Proteomes" id="UP000196074"/>
    </source>
</evidence>
<protein>
    <recommendedName>
        <fullName evidence="12">ABC transporter ATP-binding protein</fullName>
    </recommendedName>
</protein>
<comment type="caution">
    <text evidence="10">The sequence shown here is derived from an EMBL/GenBank/DDBJ whole genome shotgun (WGS) entry which is preliminary data.</text>
</comment>
<dbReference type="InterPro" id="IPR036640">
    <property type="entry name" value="ABC1_TM_sf"/>
</dbReference>
<dbReference type="PROSITE" id="PS51257">
    <property type="entry name" value="PROKAR_LIPOPROTEIN"/>
    <property type="match status" value="1"/>
</dbReference>
<feature type="domain" description="ABC transporter" evidence="8">
    <location>
        <begin position="324"/>
        <end position="528"/>
    </location>
</feature>
<dbReference type="Gene3D" id="1.20.1560.10">
    <property type="entry name" value="ABC transporter type 1, transmembrane domain"/>
    <property type="match status" value="1"/>
</dbReference>
<keyword evidence="6 7" id="KW-0472">Membrane</keyword>
<feature type="transmembrane region" description="Helical" evidence="7">
    <location>
        <begin position="12"/>
        <end position="36"/>
    </location>
</feature>
<dbReference type="PROSITE" id="PS50893">
    <property type="entry name" value="ABC_TRANSPORTER_2"/>
    <property type="match status" value="1"/>
</dbReference>
<dbReference type="EMBL" id="NFLC01000003">
    <property type="protein sequence ID" value="OUQ11325.1"/>
    <property type="molecule type" value="Genomic_DNA"/>
</dbReference>
<dbReference type="Proteomes" id="UP000196074">
    <property type="component" value="Unassembled WGS sequence"/>
</dbReference>
<feature type="transmembrane region" description="Helical" evidence="7">
    <location>
        <begin position="48"/>
        <end position="65"/>
    </location>
</feature>
<accession>A0A1Y4R174</accession>
<reference evidence="11" key="1">
    <citation type="submission" date="2017-04" db="EMBL/GenBank/DDBJ databases">
        <title>Function of individual gut microbiota members based on whole genome sequencing of pure cultures obtained from chicken caecum.</title>
        <authorList>
            <person name="Medvecky M."/>
            <person name="Cejkova D."/>
            <person name="Polansky O."/>
            <person name="Karasova D."/>
            <person name="Kubasova T."/>
            <person name="Cizek A."/>
            <person name="Rychlik I."/>
        </authorList>
    </citation>
    <scope>NUCLEOTIDE SEQUENCE [LARGE SCALE GENOMIC DNA]</scope>
    <source>
        <strain evidence="11">An144</strain>
    </source>
</reference>
<evidence type="ECO:0008006" key="12">
    <source>
        <dbReference type="Google" id="ProtNLM"/>
    </source>
</evidence>
<dbReference type="CDD" id="cd03228">
    <property type="entry name" value="ABCC_MRP_Like"/>
    <property type="match status" value="1"/>
</dbReference>
<dbReference type="PROSITE" id="PS50929">
    <property type="entry name" value="ABC_TM1F"/>
    <property type="match status" value="1"/>
</dbReference>
<keyword evidence="2 7" id="KW-0812">Transmembrane</keyword>
<evidence type="ECO:0000256" key="2">
    <source>
        <dbReference type="ARBA" id="ARBA00022692"/>
    </source>
</evidence>
<proteinExistence type="predicted"/>
<organism evidence="10 11">
    <name type="scientific">Enterococcus cecorum</name>
    <dbReference type="NCBI Taxonomy" id="44008"/>
    <lineage>
        <taxon>Bacteria</taxon>
        <taxon>Bacillati</taxon>
        <taxon>Bacillota</taxon>
        <taxon>Bacilli</taxon>
        <taxon>Lactobacillales</taxon>
        <taxon>Enterococcaceae</taxon>
        <taxon>Enterococcus</taxon>
    </lineage>
</organism>
<dbReference type="GO" id="GO:0005524">
    <property type="term" value="F:ATP binding"/>
    <property type="evidence" value="ECO:0007669"/>
    <property type="project" value="UniProtKB-KW"/>
</dbReference>
<dbReference type="GO" id="GO:0016887">
    <property type="term" value="F:ATP hydrolysis activity"/>
    <property type="evidence" value="ECO:0007669"/>
    <property type="project" value="InterPro"/>
</dbReference>
<feature type="domain" description="ABC transmembrane type-1" evidence="9">
    <location>
        <begin position="14"/>
        <end position="294"/>
    </location>
</feature>
<dbReference type="InterPro" id="IPR011527">
    <property type="entry name" value="ABC1_TM_dom"/>
</dbReference>
<dbReference type="SMART" id="SM00382">
    <property type="entry name" value="AAA"/>
    <property type="match status" value="1"/>
</dbReference>
<dbReference type="InterPro" id="IPR027417">
    <property type="entry name" value="P-loop_NTPase"/>
</dbReference>
<dbReference type="PANTHER" id="PTHR43394">
    <property type="entry name" value="ATP-DEPENDENT PERMEASE MDL1, MITOCHONDRIAL"/>
    <property type="match status" value="1"/>
</dbReference>
<keyword evidence="3" id="KW-0547">Nucleotide-binding</keyword>
<dbReference type="InterPro" id="IPR003439">
    <property type="entry name" value="ABC_transporter-like_ATP-bd"/>
</dbReference>
<dbReference type="Pfam" id="PF00664">
    <property type="entry name" value="ABC_membrane"/>
    <property type="match status" value="1"/>
</dbReference>
<evidence type="ECO:0000256" key="7">
    <source>
        <dbReference type="SAM" id="Phobius"/>
    </source>
</evidence>
<comment type="subcellular location">
    <subcellularLocation>
        <location evidence="1">Cell membrane</location>
        <topology evidence="1">Multi-pass membrane protein</topology>
    </subcellularLocation>
</comment>
<evidence type="ECO:0000256" key="4">
    <source>
        <dbReference type="ARBA" id="ARBA00022840"/>
    </source>
</evidence>
<gene>
    <name evidence="10" type="ORF">B5E88_02390</name>
</gene>
<keyword evidence="4" id="KW-0067">ATP-binding</keyword>
<evidence type="ECO:0000256" key="1">
    <source>
        <dbReference type="ARBA" id="ARBA00004651"/>
    </source>
</evidence>
<feature type="transmembrane region" description="Helical" evidence="7">
    <location>
        <begin position="231"/>
        <end position="257"/>
    </location>
</feature>
<dbReference type="SUPFAM" id="SSF52540">
    <property type="entry name" value="P-loop containing nucleoside triphosphate hydrolases"/>
    <property type="match status" value="1"/>
</dbReference>
<evidence type="ECO:0000313" key="10">
    <source>
        <dbReference type="EMBL" id="OUQ11325.1"/>
    </source>
</evidence>
<feature type="transmembrane region" description="Helical" evidence="7">
    <location>
        <begin position="263"/>
        <end position="283"/>
    </location>
</feature>
<dbReference type="Pfam" id="PF00005">
    <property type="entry name" value="ABC_tran"/>
    <property type="match status" value="1"/>
</dbReference>
<evidence type="ECO:0000256" key="3">
    <source>
        <dbReference type="ARBA" id="ARBA00022741"/>
    </source>
</evidence>
<keyword evidence="5 7" id="KW-1133">Transmembrane helix</keyword>
<name>A0A1Y4R174_9ENTE</name>
<evidence type="ECO:0000259" key="9">
    <source>
        <dbReference type="PROSITE" id="PS50929"/>
    </source>
</evidence>
<feature type="transmembrane region" description="Helical" evidence="7">
    <location>
        <begin position="130"/>
        <end position="163"/>
    </location>
</feature>